<dbReference type="GO" id="GO:0019634">
    <property type="term" value="P:organic phosphonate metabolic process"/>
    <property type="evidence" value="ECO:0007669"/>
    <property type="project" value="InterPro"/>
</dbReference>
<evidence type="ECO:0000313" key="1">
    <source>
        <dbReference type="EMBL" id="PMS35474.1"/>
    </source>
</evidence>
<keyword evidence="2" id="KW-1185">Reference proteome</keyword>
<organism evidence="1 2">
    <name type="scientific">Trinickia symbiotica</name>
    <dbReference type="NCBI Taxonomy" id="863227"/>
    <lineage>
        <taxon>Bacteria</taxon>
        <taxon>Pseudomonadati</taxon>
        <taxon>Pseudomonadota</taxon>
        <taxon>Betaproteobacteria</taxon>
        <taxon>Burkholderiales</taxon>
        <taxon>Burkholderiaceae</taxon>
        <taxon>Trinickia</taxon>
    </lineage>
</organism>
<dbReference type="NCBIfam" id="TIGR03293">
    <property type="entry name" value="PhnG_redo"/>
    <property type="match status" value="1"/>
</dbReference>
<dbReference type="EMBL" id="PNYC01000011">
    <property type="protein sequence ID" value="PMS35474.1"/>
    <property type="molecule type" value="Genomic_DNA"/>
</dbReference>
<keyword evidence="1" id="KW-0456">Lyase</keyword>
<dbReference type="OrthoDB" id="530475at2"/>
<evidence type="ECO:0000313" key="2">
    <source>
        <dbReference type="Proteomes" id="UP000235777"/>
    </source>
</evidence>
<gene>
    <name evidence="1" type="primary">phnG</name>
    <name evidence="1" type="ORF">C0Z20_18500</name>
</gene>
<dbReference type="Proteomes" id="UP000235777">
    <property type="component" value="Unassembled WGS sequence"/>
</dbReference>
<name>A0A2N7X1H6_9BURK</name>
<dbReference type="GO" id="GO:0016829">
    <property type="term" value="F:lyase activity"/>
    <property type="evidence" value="ECO:0007669"/>
    <property type="project" value="UniProtKB-KW"/>
</dbReference>
<dbReference type="InterPro" id="IPR009609">
    <property type="entry name" value="Phosphonate_metab_PhnG"/>
</dbReference>
<proteinExistence type="predicted"/>
<reference evidence="1 2" key="1">
    <citation type="submission" date="2018-01" db="EMBL/GenBank/DDBJ databases">
        <title>Whole genome analyses suggest that Burkholderia sensu lato contains two further novel genera in the rhizoxinica-symbiotica group Mycetohabitans gen. nov., and Trinickia gen. nov.: implications for the evolution of diazotrophy and nodulation in the Burkholderiaceae.</title>
        <authorList>
            <person name="Estrada-de los Santos P."/>
            <person name="Palmer M."/>
            <person name="Chavez-Ramirez B."/>
            <person name="Beukes C."/>
            <person name="Steenkamp E.T."/>
            <person name="Hirsch A.M."/>
            <person name="Manyaka P."/>
            <person name="Maluk M."/>
            <person name="Lafos M."/>
            <person name="Crook M."/>
            <person name="Gross E."/>
            <person name="Simon M.F."/>
            <person name="Bueno dos Reis Junior F."/>
            <person name="Poole P.S."/>
            <person name="Venter S.N."/>
            <person name="James E.K."/>
        </authorList>
    </citation>
    <scope>NUCLEOTIDE SEQUENCE [LARGE SCALE GENOMIC DNA]</scope>
    <source>
        <strain evidence="1 2">JPY 581</strain>
    </source>
</reference>
<comment type="caution">
    <text evidence="1">The sequence shown here is derived from an EMBL/GenBank/DDBJ whole genome shotgun (WGS) entry which is preliminary data.</text>
</comment>
<dbReference type="STRING" id="863227.GCA_000373005_03959"/>
<dbReference type="RefSeq" id="WP_018442559.1">
    <property type="nucleotide sequence ID" value="NZ_KB890187.1"/>
</dbReference>
<dbReference type="AlphaFoldDB" id="A0A2N7X1H6"/>
<dbReference type="GO" id="GO:0015716">
    <property type="term" value="P:organic phosphonate transport"/>
    <property type="evidence" value="ECO:0007669"/>
    <property type="project" value="InterPro"/>
</dbReference>
<dbReference type="Pfam" id="PF06754">
    <property type="entry name" value="PhnG"/>
    <property type="match status" value="1"/>
</dbReference>
<accession>A0A2N7X1H6</accession>
<protein>
    <submittedName>
        <fullName evidence="1">Phosphonate C-P lyase system protein PhnG</fullName>
    </submittedName>
</protein>
<sequence>MNDSSPDIELERRRWLAQLARAPRATLECALEAVCDGMPLPAFDWLRAPQTGLAMVRGRIGGTGDPFNVGETTVTRAVLRLKSRDGVGLVGVAYQLGRDKRRAELAALADAMLQSPRWRDAVRERLLAPLARTLDEARRERTESTASTRVDFYTMVRGE</sequence>